<keyword evidence="2" id="KW-1185">Reference proteome</keyword>
<sequence>MIASGDRKPESPSPSPALGFPRFRFFRYRRLRDSMPPSKSNRRGQEQSRKGKLLSEKSMSFHGRPPAMMMAEKQLRRPKTLPDLHPDRSPVSFSPENKPKLTKLLLNVTVQGSVGAVHVIMSSENTVADLVAAAMRQYVKECRRPISPTADPSCFDLHYSQFSLESLDRNEKLTELGSRNFFLCRRKAEVQSEATTSSSTCSKEAEKVSKAGIPWLKFMGF</sequence>
<name>A0ACC1A8K9_9ROSI</name>
<evidence type="ECO:0000313" key="2">
    <source>
        <dbReference type="Proteomes" id="UP001164250"/>
    </source>
</evidence>
<protein>
    <submittedName>
        <fullName evidence="1">Uncharacterized protein</fullName>
    </submittedName>
</protein>
<gene>
    <name evidence="1" type="ORF">Patl1_30497</name>
</gene>
<accession>A0ACC1A8K9</accession>
<comment type="caution">
    <text evidence="1">The sequence shown here is derived from an EMBL/GenBank/DDBJ whole genome shotgun (WGS) entry which is preliminary data.</text>
</comment>
<reference evidence="2" key="1">
    <citation type="journal article" date="2023" name="G3 (Bethesda)">
        <title>Genome assembly and association tests identify interacting loci associated with vigor, precocity, and sex in interspecific pistachio rootstocks.</title>
        <authorList>
            <person name="Palmer W."/>
            <person name="Jacygrad E."/>
            <person name="Sagayaradj S."/>
            <person name="Cavanaugh K."/>
            <person name="Han R."/>
            <person name="Bertier L."/>
            <person name="Beede B."/>
            <person name="Kafkas S."/>
            <person name="Golino D."/>
            <person name="Preece J."/>
            <person name="Michelmore R."/>
        </authorList>
    </citation>
    <scope>NUCLEOTIDE SEQUENCE [LARGE SCALE GENOMIC DNA]</scope>
</reference>
<evidence type="ECO:0000313" key="1">
    <source>
        <dbReference type="EMBL" id="KAJ0083855.1"/>
    </source>
</evidence>
<dbReference type="Proteomes" id="UP001164250">
    <property type="component" value="Chromosome 11"/>
</dbReference>
<dbReference type="EMBL" id="CM047907">
    <property type="protein sequence ID" value="KAJ0083855.1"/>
    <property type="molecule type" value="Genomic_DNA"/>
</dbReference>
<proteinExistence type="predicted"/>
<organism evidence="1 2">
    <name type="scientific">Pistacia atlantica</name>
    <dbReference type="NCBI Taxonomy" id="434234"/>
    <lineage>
        <taxon>Eukaryota</taxon>
        <taxon>Viridiplantae</taxon>
        <taxon>Streptophyta</taxon>
        <taxon>Embryophyta</taxon>
        <taxon>Tracheophyta</taxon>
        <taxon>Spermatophyta</taxon>
        <taxon>Magnoliopsida</taxon>
        <taxon>eudicotyledons</taxon>
        <taxon>Gunneridae</taxon>
        <taxon>Pentapetalae</taxon>
        <taxon>rosids</taxon>
        <taxon>malvids</taxon>
        <taxon>Sapindales</taxon>
        <taxon>Anacardiaceae</taxon>
        <taxon>Pistacia</taxon>
    </lineage>
</organism>